<dbReference type="EC" id="1.14.18.1" evidence="4"/>
<dbReference type="InterPro" id="IPR050316">
    <property type="entry name" value="Tyrosinase/Hemocyanin"/>
</dbReference>
<dbReference type="PANTHER" id="PTHR11474">
    <property type="entry name" value="TYROSINASE FAMILY MEMBER"/>
    <property type="match status" value="1"/>
</dbReference>
<sequence>MQVKNYYQVQNFIYGLSFVNSADTISTDAGINPHGLGHTGVGGDIRDIYSSPNDPLFWLHHIQLDYMWALWQARDPARLTDISGPRTIEGFGPSPDAVEQSTVDKSVWMGFMGDDIEAGALLDTMNREAGGVLCYKYEDSPLLAVRNLQIPRSQKA</sequence>
<evidence type="ECO:0000259" key="3">
    <source>
        <dbReference type="PROSITE" id="PS00498"/>
    </source>
</evidence>
<dbReference type="Gene3D" id="1.10.1280.10">
    <property type="entry name" value="Di-copper center containing domain from catechol oxidase"/>
    <property type="match status" value="1"/>
</dbReference>
<dbReference type="InterPro" id="IPR008922">
    <property type="entry name" value="Di-copper_centre_dom_sf"/>
</dbReference>
<keyword evidence="1" id="KW-0479">Metal-binding</keyword>
<name>A0AAD4IG15_9PLEO</name>
<gene>
    <name evidence="4" type="ORF">G6011_03849</name>
</gene>
<dbReference type="PROSITE" id="PS00498">
    <property type="entry name" value="TYROSINASE_2"/>
    <property type="match status" value="1"/>
</dbReference>
<dbReference type="PANTHER" id="PTHR11474:SF126">
    <property type="entry name" value="TYROSINASE-LIKE PROTEIN TYR-1-RELATED"/>
    <property type="match status" value="1"/>
</dbReference>
<evidence type="ECO:0000313" key="4">
    <source>
        <dbReference type="EMBL" id="KAG9193814.1"/>
    </source>
</evidence>
<evidence type="ECO:0000256" key="1">
    <source>
        <dbReference type="ARBA" id="ARBA00022723"/>
    </source>
</evidence>
<keyword evidence="5" id="KW-1185">Reference proteome</keyword>
<organism evidence="4 5">
    <name type="scientific">Alternaria panax</name>
    <dbReference type="NCBI Taxonomy" id="48097"/>
    <lineage>
        <taxon>Eukaryota</taxon>
        <taxon>Fungi</taxon>
        <taxon>Dikarya</taxon>
        <taxon>Ascomycota</taxon>
        <taxon>Pezizomycotina</taxon>
        <taxon>Dothideomycetes</taxon>
        <taxon>Pleosporomycetidae</taxon>
        <taxon>Pleosporales</taxon>
        <taxon>Pleosporineae</taxon>
        <taxon>Pleosporaceae</taxon>
        <taxon>Alternaria</taxon>
        <taxon>Alternaria sect. Panax</taxon>
    </lineage>
</organism>
<dbReference type="Pfam" id="PF00264">
    <property type="entry name" value="Tyrosinase"/>
    <property type="match status" value="1"/>
</dbReference>
<dbReference type="EMBL" id="JAANER010000002">
    <property type="protein sequence ID" value="KAG9193814.1"/>
    <property type="molecule type" value="Genomic_DNA"/>
</dbReference>
<dbReference type="GO" id="GO:0004503">
    <property type="term" value="F:tyrosinase activity"/>
    <property type="evidence" value="ECO:0007669"/>
    <property type="project" value="UniProtKB-EC"/>
</dbReference>
<dbReference type="SUPFAM" id="SSF48056">
    <property type="entry name" value="Di-copper centre-containing domain"/>
    <property type="match status" value="1"/>
</dbReference>
<comment type="caution">
    <text evidence="4">The sequence shown here is derived from an EMBL/GenBank/DDBJ whole genome shotgun (WGS) entry which is preliminary data.</text>
</comment>
<dbReference type="Proteomes" id="UP001199106">
    <property type="component" value="Unassembled WGS sequence"/>
</dbReference>
<evidence type="ECO:0000313" key="5">
    <source>
        <dbReference type="Proteomes" id="UP001199106"/>
    </source>
</evidence>
<evidence type="ECO:0000256" key="2">
    <source>
        <dbReference type="ARBA" id="ARBA00023008"/>
    </source>
</evidence>
<dbReference type="InterPro" id="IPR002227">
    <property type="entry name" value="Tyrosinase_Cu-bd"/>
</dbReference>
<dbReference type="AlphaFoldDB" id="A0AAD4IG15"/>
<protein>
    <submittedName>
        <fullName evidence="4">Tyrosinase</fullName>
        <ecNumber evidence="4">1.14.18.1</ecNumber>
    </submittedName>
</protein>
<keyword evidence="2" id="KW-0186">Copper</keyword>
<dbReference type="GO" id="GO:0046872">
    <property type="term" value="F:metal ion binding"/>
    <property type="evidence" value="ECO:0007669"/>
    <property type="project" value="UniProtKB-KW"/>
</dbReference>
<proteinExistence type="predicted"/>
<accession>A0AAD4IG15</accession>
<feature type="domain" description="Tyrosinase copper-binding" evidence="3">
    <location>
        <begin position="54"/>
        <end position="65"/>
    </location>
</feature>
<reference evidence="4" key="1">
    <citation type="submission" date="2021-07" db="EMBL/GenBank/DDBJ databases">
        <title>Genome Resource of American Ginseng Black Spot Pathogen Alternaria panax.</title>
        <authorList>
            <person name="Qiu C."/>
            <person name="Wang W."/>
            <person name="Liu Z."/>
        </authorList>
    </citation>
    <scope>NUCLEOTIDE SEQUENCE</scope>
    <source>
        <strain evidence="4">BNCC115425</strain>
    </source>
</reference>
<keyword evidence="4" id="KW-0560">Oxidoreductase</keyword>